<comment type="caution">
    <text evidence="2">The sequence shown here is derived from an EMBL/GenBank/DDBJ whole genome shotgun (WGS) entry which is preliminary data.</text>
</comment>
<evidence type="ECO:0000259" key="1">
    <source>
        <dbReference type="Pfam" id="PF22289"/>
    </source>
</evidence>
<dbReference type="Pfam" id="PF22289">
    <property type="entry name" value="DmmA-like_C"/>
    <property type="match status" value="1"/>
</dbReference>
<organism evidence="2 3">
    <name type="scientific">Fictibacillus iocasae</name>
    <dbReference type="NCBI Taxonomy" id="2715437"/>
    <lineage>
        <taxon>Bacteria</taxon>
        <taxon>Bacillati</taxon>
        <taxon>Bacillota</taxon>
        <taxon>Bacilli</taxon>
        <taxon>Bacillales</taxon>
        <taxon>Fictibacillaceae</taxon>
        <taxon>Fictibacillus</taxon>
    </lineage>
</organism>
<accession>A0ABW2NX01</accession>
<name>A0ABW2NX01_9BACL</name>
<keyword evidence="3" id="KW-1185">Reference proteome</keyword>
<dbReference type="RefSeq" id="WP_379751486.1">
    <property type="nucleotide sequence ID" value="NZ_JBHTCP010000052.1"/>
</dbReference>
<proteinExistence type="predicted"/>
<sequence length="127" mass="14315">MKKIVITDEQGITVLRHIFQHSMSVEWLPLDDSLGETLSQQKMGTTLHVALPWKQLKKVRKAAEAAGFSDEHSEYIGYGEKEQRVFCCRCHAIGTSDVQCASCGLILDLSDHYSTLHDAYLAYPVFK</sequence>
<gene>
    <name evidence="2" type="ORF">ACFQPF_17770</name>
</gene>
<feature type="domain" description="Dimethylamine monooxygenase subunit DmmA-like C-terminal" evidence="1">
    <location>
        <begin position="84"/>
        <end position="122"/>
    </location>
</feature>
<dbReference type="InterPro" id="IPR048037">
    <property type="entry name" value="DmmA-like_C"/>
</dbReference>
<protein>
    <recommendedName>
        <fullName evidence="1">Dimethylamine monooxygenase subunit DmmA-like C-terminal domain-containing protein</fullName>
    </recommendedName>
</protein>
<reference evidence="3" key="1">
    <citation type="journal article" date="2019" name="Int. J. Syst. Evol. Microbiol.">
        <title>The Global Catalogue of Microorganisms (GCM) 10K type strain sequencing project: providing services to taxonomists for standard genome sequencing and annotation.</title>
        <authorList>
            <consortium name="The Broad Institute Genomics Platform"/>
            <consortium name="The Broad Institute Genome Sequencing Center for Infectious Disease"/>
            <person name="Wu L."/>
            <person name="Ma J."/>
        </authorList>
    </citation>
    <scope>NUCLEOTIDE SEQUENCE [LARGE SCALE GENOMIC DNA]</scope>
    <source>
        <strain evidence="3">NBRC 106396</strain>
    </source>
</reference>
<evidence type="ECO:0000313" key="2">
    <source>
        <dbReference type="EMBL" id="MFC7373493.1"/>
    </source>
</evidence>
<dbReference type="Proteomes" id="UP001596549">
    <property type="component" value="Unassembled WGS sequence"/>
</dbReference>
<evidence type="ECO:0000313" key="3">
    <source>
        <dbReference type="Proteomes" id="UP001596549"/>
    </source>
</evidence>
<dbReference type="EMBL" id="JBHTCP010000052">
    <property type="protein sequence ID" value="MFC7373493.1"/>
    <property type="molecule type" value="Genomic_DNA"/>
</dbReference>